<reference evidence="2 3" key="1">
    <citation type="submission" date="2017-04" db="EMBL/GenBank/DDBJ databases">
        <title>Complete genome of Campylobacter concisus ATCC 33237T and draft genomes for an additional eight well characterized C. concisus strains.</title>
        <authorList>
            <person name="Cornelius A.J."/>
            <person name="Miller W.G."/>
            <person name="Lastovica A.J."/>
            <person name="On S.L."/>
            <person name="French N.P."/>
            <person name="Vandenberg O."/>
            <person name="Biggs P.J."/>
        </authorList>
    </citation>
    <scope>NUCLEOTIDE SEQUENCE [LARGE SCALE GENOMIC DNA]</scope>
    <source>
        <strain evidence="2 3">Lasto28.99</strain>
    </source>
</reference>
<accession>A0A1Y5N1R4</accession>
<keyword evidence="1" id="KW-0175">Coiled coil</keyword>
<dbReference type="EMBL" id="NDYO01000004">
    <property type="protein sequence ID" value="OUT11832.1"/>
    <property type="molecule type" value="Genomic_DNA"/>
</dbReference>
<evidence type="ECO:0000313" key="3">
    <source>
        <dbReference type="Proteomes" id="UP000195967"/>
    </source>
</evidence>
<dbReference type="Gene3D" id="1.10.287.1490">
    <property type="match status" value="1"/>
</dbReference>
<name>A0A1Y5N1R4_9BACT</name>
<feature type="coiled-coil region" evidence="1">
    <location>
        <begin position="3"/>
        <end position="74"/>
    </location>
</feature>
<dbReference type="AlphaFoldDB" id="A0A1Y5N1R4"/>
<sequence length="196" mass="21184">MDIEELKKQVSDLQAEKEAMSAKNKELLTEVKKLKAKNSDAVEAEKYAELEAKYDELKEQNDKLTKKYDTDTKKLNADLASANGSLNKYLIDAGLSDNLAKAGVKAEFLEAAKALLRGNASLKDDKGELKAYIADKPISEFVSEWAQKDGKAFIAAPQGQGGGASGGGGSVNIGAKWGGTREERIAAIKEKFNLKE</sequence>
<proteinExistence type="predicted"/>
<gene>
    <name evidence="2" type="ORF">B9N62_02640</name>
</gene>
<organism evidence="2 3">
    <name type="scientific">Campylobacter concisus</name>
    <dbReference type="NCBI Taxonomy" id="199"/>
    <lineage>
        <taxon>Bacteria</taxon>
        <taxon>Pseudomonadati</taxon>
        <taxon>Campylobacterota</taxon>
        <taxon>Epsilonproteobacteria</taxon>
        <taxon>Campylobacterales</taxon>
        <taxon>Campylobacteraceae</taxon>
        <taxon>Campylobacter</taxon>
    </lineage>
</organism>
<dbReference type="RefSeq" id="WP_087584254.1">
    <property type="nucleotide sequence ID" value="NZ_CABMKR010000004.1"/>
</dbReference>
<evidence type="ECO:0000256" key="1">
    <source>
        <dbReference type="SAM" id="Coils"/>
    </source>
</evidence>
<comment type="caution">
    <text evidence="2">The sequence shown here is derived from an EMBL/GenBank/DDBJ whole genome shotgun (WGS) entry which is preliminary data.</text>
</comment>
<evidence type="ECO:0000313" key="2">
    <source>
        <dbReference type="EMBL" id="OUT11832.1"/>
    </source>
</evidence>
<dbReference type="Proteomes" id="UP000195967">
    <property type="component" value="Unassembled WGS sequence"/>
</dbReference>
<protein>
    <submittedName>
        <fullName evidence="2">Uncharacterized protein</fullName>
    </submittedName>
</protein>